<feature type="coiled-coil region" evidence="1">
    <location>
        <begin position="86"/>
        <end position="176"/>
    </location>
</feature>
<accession>A0A5S9IRX8</accession>
<feature type="compositionally biased region" description="Low complexity" evidence="2">
    <location>
        <begin position="45"/>
        <end position="59"/>
    </location>
</feature>
<evidence type="ECO:0000313" key="4">
    <source>
        <dbReference type="EMBL" id="BBM86421.1"/>
    </source>
</evidence>
<feature type="region of interest" description="Disordered" evidence="2">
    <location>
        <begin position="1"/>
        <end position="78"/>
    </location>
</feature>
<dbReference type="Proteomes" id="UP000326354">
    <property type="component" value="Chromosome"/>
</dbReference>
<keyword evidence="1" id="KW-0175">Coiled coil</keyword>
<evidence type="ECO:0000259" key="3">
    <source>
        <dbReference type="PROSITE" id="PS51352"/>
    </source>
</evidence>
<feature type="compositionally biased region" description="Polar residues" evidence="2">
    <location>
        <begin position="1"/>
        <end position="37"/>
    </location>
</feature>
<dbReference type="InterPro" id="IPR013766">
    <property type="entry name" value="Thioredoxin_domain"/>
</dbReference>
<dbReference type="GO" id="GO:0016491">
    <property type="term" value="F:oxidoreductase activity"/>
    <property type="evidence" value="ECO:0007669"/>
    <property type="project" value="InterPro"/>
</dbReference>
<sequence length="404" mass="43848">MDNSNNLSPQKNGDVSQDTKVQNDASQNTQTNNQQVDPASKENNVDVQQNSSQQTTVQSGNVAQAKPNTPQTLDNNDDKAAMMDKVANANDDKAAMMDKVANANDDKAAMMDKVANANDDKAAMMDKVANANDDKAAMMDKVANANDDKAAMMDKVANANDDKAAMMDKVANANDDKAAMMDKVANNSNDKAAMMNKVATMNKEKRKFNPQAVFLSPEDVKGKKKKFSNIFQKRFSSDKIVTARPNALLGNRLPVTRFLGSGGDLIDIADFADKKIVLVILRGFAGGICLACSAQTLALSKSVDKFNDKNAQIILVYPGKAESIPVFTSVLEALEEDFQAPFPIVLDVELELIRQLTIEGSLAKPTSMIVTPDGKIEYVYVGKNITDRPTVKTLLLELDNLSQR</sequence>
<evidence type="ECO:0000256" key="2">
    <source>
        <dbReference type="SAM" id="MobiDB-lite"/>
    </source>
</evidence>
<dbReference type="PROSITE" id="PS51352">
    <property type="entry name" value="THIOREDOXIN_2"/>
    <property type="match status" value="1"/>
</dbReference>
<feature type="compositionally biased region" description="Polar residues" evidence="2">
    <location>
        <begin position="60"/>
        <end position="74"/>
    </location>
</feature>
<name>A0A5S9IRX8_UABAM</name>
<dbReference type="AlphaFoldDB" id="A0A5S9IRX8"/>
<evidence type="ECO:0000256" key="1">
    <source>
        <dbReference type="SAM" id="Coils"/>
    </source>
</evidence>
<dbReference type="SUPFAM" id="SSF52833">
    <property type="entry name" value="Thioredoxin-like"/>
    <property type="match status" value="1"/>
</dbReference>
<dbReference type="Gene3D" id="3.40.30.10">
    <property type="entry name" value="Glutaredoxin"/>
    <property type="match status" value="1"/>
</dbReference>
<proteinExistence type="predicted"/>
<reference evidence="4 5" key="1">
    <citation type="submission" date="2019-08" db="EMBL/GenBank/DDBJ databases">
        <title>Complete genome sequence of Candidatus Uab amorphum.</title>
        <authorList>
            <person name="Shiratori T."/>
            <person name="Suzuki S."/>
            <person name="Kakizawa Y."/>
            <person name="Ishida K."/>
        </authorList>
    </citation>
    <scope>NUCLEOTIDE SEQUENCE [LARGE SCALE GENOMIC DNA]</scope>
    <source>
        <strain evidence="4 5">SRT547</strain>
    </source>
</reference>
<dbReference type="InterPro" id="IPR036249">
    <property type="entry name" value="Thioredoxin-like_sf"/>
</dbReference>
<feature type="domain" description="Thioredoxin" evidence="3">
    <location>
        <begin position="247"/>
        <end position="403"/>
    </location>
</feature>
<dbReference type="EMBL" id="AP019860">
    <property type="protein sequence ID" value="BBM86421.1"/>
    <property type="molecule type" value="Genomic_DNA"/>
</dbReference>
<dbReference type="KEGG" id="uam:UABAM_04807"/>
<evidence type="ECO:0000313" key="5">
    <source>
        <dbReference type="Proteomes" id="UP000326354"/>
    </source>
</evidence>
<keyword evidence="5" id="KW-1185">Reference proteome</keyword>
<organism evidence="4 5">
    <name type="scientific">Uabimicrobium amorphum</name>
    <dbReference type="NCBI Taxonomy" id="2596890"/>
    <lineage>
        <taxon>Bacteria</taxon>
        <taxon>Pseudomonadati</taxon>
        <taxon>Planctomycetota</taxon>
        <taxon>Candidatus Uabimicrobiia</taxon>
        <taxon>Candidatus Uabimicrobiales</taxon>
        <taxon>Candidatus Uabimicrobiaceae</taxon>
        <taxon>Candidatus Uabimicrobium</taxon>
    </lineage>
</organism>
<dbReference type="InterPro" id="IPR013740">
    <property type="entry name" value="Redoxin"/>
</dbReference>
<gene>
    <name evidence="4" type="ORF">UABAM_04807</name>
</gene>
<protein>
    <submittedName>
        <fullName evidence="4">Peroxiredoxin</fullName>
    </submittedName>
</protein>
<dbReference type="Pfam" id="PF08534">
    <property type="entry name" value="Redoxin"/>
    <property type="match status" value="1"/>
</dbReference>